<evidence type="ECO:0000313" key="3">
    <source>
        <dbReference type="Proteomes" id="UP001157440"/>
    </source>
</evidence>
<keyword evidence="3" id="KW-1185">Reference proteome</keyword>
<keyword evidence="1" id="KW-0812">Transmembrane</keyword>
<sequence length="81" mass="9409">MNGERPPDPHSPDPHLPETLTRLLRAPKSAIWPTPEDRNRLRLGRQKPRQPSHAILGVWLWAILYNLIGFAILAALWWTMR</sequence>
<gene>
    <name evidence="2" type="ORF">GCM10007890_27440</name>
</gene>
<dbReference type="EMBL" id="BSPL01000017">
    <property type="protein sequence ID" value="GLS70731.1"/>
    <property type="molecule type" value="Genomic_DNA"/>
</dbReference>
<comment type="caution">
    <text evidence="2">The sequence shown here is derived from an EMBL/GenBank/DDBJ whole genome shotgun (WGS) entry which is preliminary data.</text>
</comment>
<reference evidence="3" key="1">
    <citation type="journal article" date="2019" name="Int. J. Syst. Evol. Microbiol.">
        <title>The Global Catalogue of Microorganisms (GCM) 10K type strain sequencing project: providing services to taxonomists for standard genome sequencing and annotation.</title>
        <authorList>
            <consortium name="The Broad Institute Genomics Platform"/>
            <consortium name="The Broad Institute Genome Sequencing Center for Infectious Disease"/>
            <person name="Wu L."/>
            <person name="Ma J."/>
        </authorList>
    </citation>
    <scope>NUCLEOTIDE SEQUENCE [LARGE SCALE GENOMIC DNA]</scope>
    <source>
        <strain evidence="3">NBRC 103632</strain>
    </source>
</reference>
<accession>A0AA37TBW4</accession>
<dbReference type="RefSeq" id="WP_238198186.1">
    <property type="nucleotide sequence ID" value="NZ_BPQZ01000023.1"/>
</dbReference>
<keyword evidence="1" id="KW-0472">Membrane</keyword>
<dbReference type="Proteomes" id="UP001157440">
    <property type="component" value="Unassembled WGS sequence"/>
</dbReference>
<dbReference type="AlphaFoldDB" id="A0AA37TBW4"/>
<evidence type="ECO:0000256" key="1">
    <source>
        <dbReference type="SAM" id="Phobius"/>
    </source>
</evidence>
<keyword evidence="1" id="KW-1133">Transmembrane helix</keyword>
<proteinExistence type="predicted"/>
<feature type="transmembrane region" description="Helical" evidence="1">
    <location>
        <begin position="54"/>
        <end position="78"/>
    </location>
</feature>
<protein>
    <submittedName>
        <fullName evidence="2">Uncharacterized protein</fullName>
    </submittedName>
</protein>
<organism evidence="2 3">
    <name type="scientific">Methylobacterium tardum</name>
    <dbReference type="NCBI Taxonomy" id="374432"/>
    <lineage>
        <taxon>Bacteria</taxon>
        <taxon>Pseudomonadati</taxon>
        <taxon>Pseudomonadota</taxon>
        <taxon>Alphaproteobacteria</taxon>
        <taxon>Hyphomicrobiales</taxon>
        <taxon>Methylobacteriaceae</taxon>
        <taxon>Methylobacterium</taxon>
    </lineage>
</organism>
<name>A0AA37TBW4_9HYPH</name>
<evidence type="ECO:0000313" key="2">
    <source>
        <dbReference type="EMBL" id="GLS70731.1"/>
    </source>
</evidence>